<proteinExistence type="predicted"/>
<organism evidence="2 3">
    <name type="scientific">Phytophthora palmivora</name>
    <dbReference type="NCBI Taxonomy" id="4796"/>
    <lineage>
        <taxon>Eukaryota</taxon>
        <taxon>Sar</taxon>
        <taxon>Stramenopiles</taxon>
        <taxon>Oomycota</taxon>
        <taxon>Peronosporomycetes</taxon>
        <taxon>Peronosporales</taxon>
        <taxon>Peronosporaceae</taxon>
        <taxon>Phytophthora</taxon>
    </lineage>
</organism>
<keyword evidence="3" id="KW-1185">Reference proteome</keyword>
<name>A0A2P4YH59_9STRA</name>
<reference evidence="2 3" key="1">
    <citation type="journal article" date="2017" name="Genome Biol. Evol.">
        <title>Phytophthora megakarya and P. palmivora, closely related causal agents of cacao black pod rot, underwent increases in genome sizes and gene numbers by different mechanisms.</title>
        <authorList>
            <person name="Ali S.S."/>
            <person name="Shao J."/>
            <person name="Lary D.J."/>
            <person name="Kronmiller B."/>
            <person name="Shen D."/>
            <person name="Strem M.D."/>
            <person name="Amoako-Attah I."/>
            <person name="Akrofi A.Y."/>
            <person name="Begoude B.A."/>
            <person name="Ten Hoopen G.M."/>
            <person name="Coulibaly K."/>
            <person name="Kebe B.I."/>
            <person name="Melnick R.L."/>
            <person name="Guiltinan M.J."/>
            <person name="Tyler B.M."/>
            <person name="Meinhardt L.W."/>
            <person name="Bailey B.A."/>
        </authorList>
    </citation>
    <scope>NUCLEOTIDE SEQUENCE [LARGE SCALE GENOMIC DNA]</scope>
    <source>
        <strain evidence="3">sbr112.9</strain>
    </source>
</reference>
<evidence type="ECO:0000313" key="3">
    <source>
        <dbReference type="Proteomes" id="UP000237271"/>
    </source>
</evidence>
<dbReference type="AlphaFoldDB" id="A0A2P4YH59"/>
<protein>
    <submittedName>
        <fullName evidence="2">Uncharacterized protein</fullName>
    </submittedName>
</protein>
<dbReference type="EMBL" id="NCKW01002903">
    <property type="protein sequence ID" value="POM77141.1"/>
    <property type="molecule type" value="Genomic_DNA"/>
</dbReference>
<feature type="compositionally biased region" description="Polar residues" evidence="1">
    <location>
        <begin position="70"/>
        <end position="85"/>
    </location>
</feature>
<evidence type="ECO:0000256" key="1">
    <source>
        <dbReference type="SAM" id="MobiDB-lite"/>
    </source>
</evidence>
<dbReference type="Proteomes" id="UP000237271">
    <property type="component" value="Unassembled WGS sequence"/>
</dbReference>
<comment type="caution">
    <text evidence="2">The sequence shown here is derived from an EMBL/GenBank/DDBJ whole genome shotgun (WGS) entry which is preliminary data.</text>
</comment>
<evidence type="ECO:0000313" key="2">
    <source>
        <dbReference type="EMBL" id="POM77141.1"/>
    </source>
</evidence>
<feature type="compositionally biased region" description="Basic and acidic residues" evidence="1">
    <location>
        <begin position="99"/>
        <end position="112"/>
    </location>
</feature>
<sequence>MATEALETQISRVVLNAERKAELKTLNQIPEILPESVPDLDVFSIAGTPDRSIFHKKSYRQTRKARLSRKQQNPTRTVNSRSEGVSQLGELKPAVKLSSETHSRVHKETKPS</sequence>
<gene>
    <name evidence="2" type="ORF">PHPALM_5520</name>
</gene>
<feature type="compositionally biased region" description="Basic residues" evidence="1">
    <location>
        <begin position="54"/>
        <end position="69"/>
    </location>
</feature>
<feature type="region of interest" description="Disordered" evidence="1">
    <location>
        <begin position="54"/>
        <end position="112"/>
    </location>
</feature>
<accession>A0A2P4YH59</accession>